<dbReference type="InterPro" id="IPR049708">
    <property type="entry name" value="PP0621-like"/>
</dbReference>
<dbReference type="RefSeq" id="WP_261499272.1">
    <property type="nucleotide sequence ID" value="NZ_JAODYH010000003.1"/>
</dbReference>
<accession>A0ABT2PK92</accession>
<dbReference type="NCBIfam" id="NF041023">
    <property type="entry name" value="PP0621_fam"/>
    <property type="match status" value="1"/>
</dbReference>
<evidence type="ECO:0000313" key="1">
    <source>
        <dbReference type="EMBL" id="MCT9810271.1"/>
    </source>
</evidence>
<name>A0ABT2PK92_9BURK</name>
<organism evidence="1 2">
    <name type="scientific">Acidovorax bellezanensis</name>
    <dbReference type="NCBI Taxonomy" id="2976702"/>
    <lineage>
        <taxon>Bacteria</taxon>
        <taxon>Pseudomonadati</taxon>
        <taxon>Pseudomonadota</taxon>
        <taxon>Betaproteobacteria</taxon>
        <taxon>Burkholderiales</taxon>
        <taxon>Comamonadaceae</taxon>
        <taxon>Acidovorax</taxon>
    </lineage>
</organism>
<gene>
    <name evidence="1" type="ORF">N0K08_06485</name>
</gene>
<proteinExistence type="predicted"/>
<dbReference type="EMBL" id="JAODYH010000003">
    <property type="protein sequence ID" value="MCT9810271.1"/>
    <property type="molecule type" value="Genomic_DNA"/>
</dbReference>
<protein>
    <submittedName>
        <fullName evidence="1">PP0621 family protein</fullName>
    </submittedName>
</protein>
<comment type="caution">
    <text evidence="1">The sequence shown here is derived from an EMBL/GenBank/DDBJ whole genome shotgun (WGS) entry which is preliminary data.</text>
</comment>
<evidence type="ECO:0000313" key="2">
    <source>
        <dbReference type="Proteomes" id="UP001525968"/>
    </source>
</evidence>
<dbReference type="Proteomes" id="UP001525968">
    <property type="component" value="Unassembled WGS sequence"/>
</dbReference>
<sequence length="83" mass="9135">MKYLLVLLVIVVAVGVWRSRRRAENLDAQRPARNAGSRLQPPQDMVACAHCGLHLPRSDALAQGADAQLRYYCSAQHRAQGPA</sequence>
<keyword evidence="2" id="KW-1185">Reference proteome</keyword>
<reference evidence="1 2" key="1">
    <citation type="submission" date="2022-09" db="EMBL/GenBank/DDBJ databases">
        <title>Draft genome of isolate Be4.</title>
        <authorList>
            <person name="Sanchez-Castro I."/>
            <person name="Martinez-Rodriguez P."/>
            <person name="Descostes M."/>
            <person name="Merroun M."/>
        </authorList>
    </citation>
    <scope>NUCLEOTIDE SEQUENCE [LARGE SCALE GENOMIC DNA]</scope>
    <source>
        <strain evidence="1 2">Be4</strain>
    </source>
</reference>